<dbReference type="InterPro" id="IPR050779">
    <property type="entry name" value="Transglutaminase"/>
</dbReference>
<keyword evidence="5" id="KW-1185">Reference proteome</keyword>
<evidence type="ECO:0000313" key="5">
    <source>
        <dbReference type="Proteomes" id="UP001159405"/>
    </source>
</evidence>
<evidence type="ECO:0000256" key="2">
    <source>
        <dbReference type="SAM" id="MobiDB-lite"/>
    </source>
</evidence>
<name>A0ABN8MU83_9CNID</name>
<protein>
    <recommendedName>
        <fullName evidence="3">Transglutaminase-like domain-containing protein</fullName>
    </recommendedName>
</protein>
<dbReference type="InterPro" id="IPR036985">
    <property type="entry name" value="Transglutaminase-like_sf"/>
</dbReference>
<reference evidence="4 5" key="1">
    <citation type="submission" date="2022-05" db="EMBL/GenBank/DDBJ databases">
        <authorList>
            <consortium name="Genoscope - CEA"/>
            <person name="William W."/>
        </authorList>
    </citation>
    <scope>NUCLEOTIDE SEQUENCE [LARGE SCALE GENOMIC DNA]</scope>
</reference>
<feature type="compositionally biased region" description="Basic and acidic residues" evidence="2">
    <location>
        <begin position="22"/>
        <end position="44"/>
    </location>
</feature>
<sequence length="682" mass="77099">MVSRRPEGDSSPISPRTNFSDDSARNRDRSRLGEGLDGRRNATSDERFRSLNRALAVFLPPKEETQLKPLNADFQKYENRMAHRTDDYESEELIIRRGQEFQVTVTFDRVYRPESDQIILQFATGKKPQESKGSLVRVTLRDVLTPKQWGMKIKEVSVIPSANAIIGRYEVFLETKTRDSDGKLSVFRRKEDEIVCILFNAWCQDDVAYMDNEEERLEYVLADHGRIWVGSEWSNWGIPWVFGQFEDVSLNCALWLLDNSGLAEHPEAKSSPIPIVRTLSAQVNFDDEDGGLLLGRWSEPYTDGTKPTGWTGSVNILEEFWKTKNHVKYGQCWVFSGLVTTLLRALGLPTRSVTNFQSAHDHDRSLTIDTHFDKNGDPIKEWDDSVWNFHVWNESWFKRPDLPAGHDGWQAHDATPQETSEGIYRCGPASLKAIKNAEVYLPYDTGFIFAEVNGDKVRWDVDFSDNSVKAFVTEKSAVGKKISTKLPSQNSARSRLDVTNDYKYPEGTEEERRAVEMAYNFSSRKASFNIYEVEEGDVAISLDWPNDLKFGDSFDVKVVVTNSSNYKRTLNLKITSTMAFYTGIAGKASPEMVRKGEMVTVTASFKNETLASLTNGQFHFEAVGMLPKSAAFYTPGPIAVNEEARISATFTSNRGKDHTIAVSFVSDELNGVRGECTVLNVN</sequence>
<organism evidence="4 5">
    <name type="scientific">Porites lobata</name>
    <dbReference type="NCBI Taxonomy" id="104759"/>
    <lineage>
        <taxon>Eukaryota</taxon>
        <taxon>Metazoa</taxon>
        <taxon>Cnidaria</taxon>
        <taxon>Anthozoa</taxon>
        <taxon>Hexacorallia</taxon>
        <taxon>Scleractinia</taxon>
        <taxon>Fungiina</taxon>
        <taxon>Poritidae</taxon>
        <taxon>Porites</taxon>
    </lineage>
</organism>
<dbReference type="EMBL" id="CALNXK010000003">
    <property type="protein sequence ID" value="CAH3034647.1"/>
    <property type="molecule type" value="Genomic_DNA"/>
</dbReference>
<comment type="caution">
    <text evidence="4">The sequence shown here is derived from an EMBL/GenBank/DDBJ whole genome shotgun (WGS) entry which is preliminary data.</text>
</comment>
<feature type="region of interest" description="Disordered" evidence="2">
    <location>
        <begin position="1"/>
        <end position="44"/>
    </location>
</feature>
<dbReference type="Gene3D" id="2.60.40.10">
    <property type="entry name" value="Immunoglobulins"/>
    <property type="match status" value="2"/>
</dbReference>
<dbReference type="InterPro" id="IPR014756">
    <property type="entry name" value="Ig_E-set"/>
</dbReference>
<dbReference type="SUPFAM" id="SSF81296">
    <property type="entry name" value="E set domains"/>
    <property type="match status" value="1"/>
</dbReference>
<dbReference type="Pfam" id="PF00868">
    <property type="entry name" value="Transglut_N"/>
    <property type="match status" value="1"/>
</dbReference>
<dbReference type="Gene3D" id="3.90.260.10">
    <property type="entry name" value="Transglutaminase-like"/>
    <property type="match status" value="1"/>
</dbReference>
<dbReference type="InterPro" id="IPR013783">
    <property type="entry name" value="Ig-like_fold"/>
</dbReference>
<dbReference type="InterPro" id="IPR036238">
    <property type="entry name" value="Transglutaminase_C_sf"/>
</dbReference>
<dbReference type="InterPro" id="IPR002931">
    <property type="entry name" value="Transglutaminase-like"/>
</dbReference>
<dbReference type="Proteomes" id="UP001159405">
    <property type="component" value="Unassembled WGS sequence"/>
</dbReference>
<dbReference type="SUPFAM" id="SSF49309">
    <property type="entry name" value="Transglutaminase, two C-terminal domains"/>
    <property type="match status" value="2"/>
</dbReference>
<dbReference type="InterPro" id="IPR023608">
    <property type="entry name" value="Transglutaminase_animal"/>
</dbReference>
<dbReference type="PANTHER" id="PTHR11590">
    <property type="entry name" value="PROTEIN-GLUTAMINE GAMMA-GLUTAMYLTRANSFERASE"/>
    <property type="match status" value="1"/>
</dbReference>
<dbReference type="Pfam" id="PF01841">
    <property type="entry name" value="Transglut_core"/>
    <property type="match status" value="1"/>
</dbReference>
<dbReference type="InterPro" id="IPR038765">
    <property type="entry name" value="Papain-like_cys_pep_sf"/>
</dbReference>
<dbReference type="PIRSF" id="PIRSF000459">
    <property type="entry name" value="TGM_EBP42"/>
    <property type="match status" value="1"/>
</dbReference>
<evidence type="ECO:0000259" key="3">
    <source>
        <dbReference type="SMART" id="SM00460"/>
    </source>
</evidence>
<proteinExistence type="inferred from homology"/>
<dbReference type="SMART" id="SM00460">
    <property type="entry name" value="TGc"/>
    <property type="match status" value="1"/>
</dbReference>
<evidence type="ECO:0000256" key="1">
    <source>
        <dbReference type="ARBA" id="ARBA00005968"/>
    </source>
</evidence>
<dbReference type="InterPro" id="IPR001102">
    <property type="entry name" value="Transglutaminase_N"/>
</dbReference>
<evidence type="ECO:0000313" key="4">
    <source>
        <dbReference type="EMBL" id="CAH3034647.1"/>
    </source>
</evidence>
<accession>A0ABN8MU83</accession>
<dbReference type="PANTHER" id="PTHR11590:SF40">
    <property type="entry name" value="HEMOCYTE PROTEIN-GLUTAMINE GAMMA-GLUTAMYLTRANSFERASE-LIKE PROTEIN"/>
    <property type="match status" value="1"/>
</dbReference>
<feature type="domain" description="Transglutaminase-like" evidence="3">
    <location>
        <begin position="324"/>
        <end position="416"/>
    </location>
</feature>
<gene>
    <name evidence="4" type="ORF">PLOB_00025131</name>
</gene>
<comment type="similarity">
    <text evidence="1">Belongs to the transglutaminase superfamily. Transglutaminase family.</text>
</comment>
<dbReference type="SUPFAM" id="SSF54001">
    <property type="entry name" value="Cysteine proteinases"/>
    <property type="match status" value="1"/>
</dbReference>